<dbReference type="AlphaFoldDB" id="A0A9J6H370"/>
<evidence type="ECO:0000313" key="2">
    <source>
        <dbReference type="EMBL" id="KAH9381159.1"/>
    </source>
</evidence>
<comment type="caution">
    <text evidence="2">The sequence shown here is derived from an EMBL/GenBank/DDBJ whole genome shotgun (WGS) entry which is preliminary data.</text>
</comment>
<keyword evidence="1" id="KW-0732">Signal</keyword>
<dbReference type="Proteomes" id="UP000821853">
    <property type="component" value="Chromosome 9"/>
</dbReference>
<keyword evidence="3" id="KW-1185">Reference proteome</keyword>
<protein>
    <submittedName>
        <fullName evidence="2">Uncharacterized protein</fullName>
    </submittedName>
</protein>
<dbReference type="VEuPathDB" id="VectorBase:HLOH_042854"/>
<gene>
    <name evidence="2" type="ORF">HPB48_020816</name>
</gene>
<proteinExistence type="predicted"/>
<organism evidence="2 3">
    <name type="scientific">Haemaphysalis longicornis</name>
    <name type="common">Bush tick</name>
    <dbReference type="NCBI Taxonomy" id="44386"/>
    <lineage>
        <taxon>Eukaryota</taxon>
        <taxon>Metazoa</taxon>
        <taxon>Ecdysozoa</taxon>
        <taxon>Arthropoda</taxon>
        <taxon>Chelicerata</taxon>
        <taxon>Arachnida</taxon>
        <taxon>Acari</taxon>
        <taxon>Parasitiformes</taxon>
        <taxon>Ixodida</taxon>
        <taxon>Ixodoidea</taxon>
        <taxon>Ixodidae</taxon>
        <taxon>Haemaphysalinae</taxon>
        <taxon>Haemaphysalis</taxon>
    </lineage>
</organism>
<name>A0A9J6H370_HAELO</name>
<evidence type="ECO:0000313" key="3">
    <source>
        <dbReference type="Proteomes" id="UP000821853"/>
    </source>
</evidence>
<sequence>MIIRCTWLQAEGLTRRLGDGGGLSLVLFCLAHLLVCAGDGKTNPGPEKLDQVSTLVEELVASNDKLQKGASSKFKDLQLNVTDIKIRLSELEEQSDSVSNLRVDVSSVISVLKESFDQLGNIDSKQTQRSSLVVDDLNNRMRRSNLIFRDLPKSTPGKWAETEGTINKFASKNLDIQVGEIQRAHRIGEWNAGTVRPVVVKCLNFKDKHNVLKNAWKIKDLESPGVWIEDDVSPRLQVTRKQHSDYPRNKATGWKIQGAF</sequence>
<dbReference type="PANTHER" id="PTHR11505">
    <property type="entry name" value="L1 TRANSPOSABLE ELEMENT-RELATED"/>
    <property type="match status" value="1"/>
</dbReference>
<dbReference type="InterPro" id="IPR004244">
    <property type="entry name" value="Transposase_22"/>
</dbReference>
<evidence type="ECO:0000256" key="1">
    <source>
        <dbReference type="SAM" id="SignalP"/>
    </source>
</evidence>
<feature type="chain" id="PRO_5039893080" evidence="1">
    <location>
        <begin position="38"/>
        <end position="260"/>
    </location>
</feature>
<dbReference type="Gene3D" id="3.30.70.1820">
    <property type="entry name" value="L1 transposable element, RRM domain"/>
    <property type="match status" value="1"/>
</dbReference>
<dbReference type="EMBL" id="JABSTR010000011">
    <property type="protein sequence ID" value="KAH9381159.1"/>
    <property type="molecule type" value="Genomic_DNA"/>
</dbReference>
<accession>A0A9J6H370</accession>
<feature type="signal peptide" evidence="1">
    <location>
        <begin position="1"/>
        <end position="37"/>
    </location>
</feature>
<reference evidence="2 3" key="1">
    <citation type="journal article" date="2020" name="Cell">
        <title>Large-Scale Comparative Analyses of Tick Genomes Elucidate Their Genetic Diversity and Vector Capacities.</title>
        <authorList>
            <consortium name="Tick Genome and Microbiome Consortium (TIGMIC)"/>
            <person name="Jia N."/>
            <person name="Wang J."/>
            <person name="Shi W."/>
            <person name="Du L."/>
            <person name="Sun Y."/>
            <person name="Zhan W."/>
            <person name="Jiang J.F."/>
            <person name="Wang Q."/>
            <person name="Zhang B."/>
            <person name="Ji P."/>
            <person name="Bell-Sakyi L."/>
            <person name="Cui X.M."/>
            <person name="Yuan T.T."/>
            <person name="Jiang B.G."/>
            <person name="Yang W.F."/>
            <person name="Lam T.T."/>
            <person name="Chang Q.C."/>
            <person name="Ding S.J."/>
            <person name="Wang X.J."/>
            <person name="Zhu J.G."/>
            <person name="Ruan X.D."/>
            <person name="Zhao L."/>
            <person name="Wei J.T."/>
            <person name="Ye R.Z."/>
            <person name="Que T.C."/>
            <person name="Du C.H."/>
            <person name="Zhou Y.H."/>
            <person name="Cheng J.X."/>
            <person name="Dai P.F."/>
            <person name="Guo W.B."/>
            <person name="Han X.H."/>
            <person name="Huang E.J."/>
            <person name="Li L.F."/>
            <person name="Wei W."/>
            <person name="Gao Y.C."/>
            <person name="Liu J.Z."/>
            <person name="Shao H.Z."/>
            <person name="Wang X."/>
            <person name="Wang C.C."/>
            <person name="Yang T.C."/>
            <person name="Huo Q.B."/>
            <person name="Li W."/>
            <person name="Chen H.Y."/>
            <person name="Chen S.E."/>
            <person name="Zhou L.G."/>
            <person name="Ni X.B."/>
            <person name="Tian J.H."/>
            <person name="Sheng Y."/>
            <person name="Liu T."/>
            <person name="Pan Y.S."/>
            <person name="Xia L.Y."/>
            <person name="Li J."/>
            <person name="Zhao F."/>
            <person name="Cao W.C."/>
        </authorList>
    </citation>
    <scope>NUCLEOTIDE SEQUENCE [LARGE SCALE GENOMIC DNA]</scope>
    <source>
        <strain evidence="2">HaeL-2018</strain>
    </source>
</reference>